<dbReference type="EMBL" id="CADCUP010000206">
    <property type="protein sequence ID" value="CAA9414747.1"/>
    <property type="molecule type" value="Genomic_DNA"/>
</dbReference>
<feature type="non-terminal residue" evidence="2">
    <location>
        <position position="1"/>
    </location>
</feature>
<feature type="compositionally biased region" description="Basic residues" evidence="1">
    <location>
        <begin position="113"/>
        <end position="129"/>
    </location>
</feature>
<evidence type="ECO:0000313" key="2">
    <source>
        <dbReference type="EMBL" id="CAA9414747.1"/>
    </source>
</evidence>
<feature type="non-terminal residue" evidence="2">
    <location>
        <position position="208"/>
    </location>
</feature>
<name>A0A6J4PHL4_9ACTN</name>
<accession>A0A6J4PHL4</accession>
<protein>
    <submittedName>
        <fullName evidence="2">Ava_C0101 and related proteins</fullName>
    </submittedName>
</protein>
<dbReference type="AlphaFoldDB" id="A0A6J4PHL4"/>
<proteinExistence type="predicted"/>
<reference evidence="2" key="1">
    <citation type="submission" date="2020-02" db="EMBL/GenBank/DDBJ databases">
        <authorList>
            <person name="Meier V. D."/>
        </authorList>
    </citation>
    <scope>NUCLEOTIDE SEQUENCE</scope>
    <source>
        <strain evidence="2">AVDCRST_MAG06</strain>
    </source>
</reference>
<feature type="compositionally biased region" description="Basic residues" evidence="1">
    <location>
        <begin position="191"/>
        <end position="201"/>
    </location>
</feature>
<organism evidence="2">
    <name type="scientific">uncultured Nocardioides sp</name>
    <dbReference type="NCBI Taxonomy" id="198441"/>
    <lineage>
        <taxon>Bacteria</taxon>
        <taxon>Bacillati</taxon>
        <taxon>Actinomycetota</taxon>
        <taxon>Actinomycetes</taxon>
        <taxon>Propionibacteriales</taxon>
        <taxon>Nocardioidaceae</taxon>
        <taxon>Nocardioides</taxon>
        <taxon>environmental samples</taxon>
    </lineage>
</organism>
<evidence type="ECO:0000256" key="1">
    <source>
        <dbReference type="SAM" id="MobiDB-lite"/>
    </source>
</evidence>
<gene>
    <name evidence="2" type="ORF">AVDCRST_MAG06-3111</name>
</gene>
<sequence>EHHVRRPAPTDAARSVDRDQGDPAPLPAGGREGQAGPGPASQPLVARALPPDRSRHHHAAHGPGGDLLHRPRLPGPPARGDDGARSVEVLLPGGALGRRVPRAPVHGAARGGGRCRHPARAVRPHRPHALPRGPCARDVRPAAGDPLLARAERSQPHAGGVRRPLLRQDEPGPPLLAHLRPRRDPLLRQAGRPRPRRRPGHARGVLAR</sequence>
<feature type="region of interest" description="Disordered" evidence="1">
    <location>
        <begin position="1"/>
        <end position="208"/>
    </location>
</feature>